<feature type="region of interest" description="Disordered" evidence="1">
    <location>
        <begin position="901"/>
        <end position="922"/>
    </location>
</feature>
<feature type="compositionally biased region" description="Low complexity" evidence="1">
    <location>
        <begin position="1872"/>
        <end position="1881"/>
    </location>
</feature>
<feature type="region of interest" description="Disordered" evidence="1">
    <location>
        <begin position="982"/>
        <end position="1027"/>
    </location>
</feature>
<protein>
    <recommendedName>
        <fullName evidence="6">Cyclic nucleotide-binding domain-containing protein</fullName>
    </recommendedName>
</protein>
<feature type="compositionally biased region" description="Basic residues" evidence="1">
    <location>
        <begin position="1916"/>
        <end position="1928"/>
    </location>
</feature>
<dbReference type="PROSITE" id="PS50003">
    <property type="entry name" value="PH_DOMAIN"/>
    <property type="match status" value="1"/>
</dbReference>
<dbReference type="Proteomes" id="UP001209570">
    <property type="component" value="Unassembled WGS sequence"/>
</dbReference>
<dbReference type="SUPFAM" id="SSF51206">
    <property type="entry name" value="cAMP-binding domain-like"/>
    <property type="match status" value="4"/>
</dbReference>
<evidence type="ECO:0008006" key="6">
    <source>
        <dbReference type="Google" id="ProtNLM"/>
    </source>
</evidence>
<dbReference type="EMBL" id="JAKCXM010000027">
    <property type="protein sequence ID" value="KAJ0406903.1"/>
    <property type="molecule type" value="Genomic_DNA"/>
</dbReference>
<keyword evidence="5" id="KW-1185">Reference proteome</keyword>
<feature type="region of interest" description="Disordered" evidence="1">
    <location>
        <begin position="631"/>
        <end position="656"/>
    </location>
</feature>
<dbReference type="InterPro" id="IPR014710">
    <property type="entry name" value="RmlC-like_jellyroll"/>
</dbReference>
<evidence type="ECO:0000313" key="5">
    <source>
        <dbReference type="Proteomes" id="UP001209570"/>
    </source>
</evidence>
<dbReference type="SMART" id="SM00233">
    <property type="entry name" value="PH"/>
    <property type="match status" value="1"/>
</dbReference>
<dbReference type="InterPro" id="IPR018490">
    <property type="entry name" value="cNMP-bd_dom_sf"/>
</dbReference>
<feature type="region of interest" description="Disordered" evidence="1">
    <location>
        <begin position="1757"/>
        <end position="1776"/>
    </location>
</feature>
<dbReference type="PROSITE" id="PS50042">
    <property type="entry name" value="CNMP_BINDING_3"/>
    <property type="match status" value="1"/>
</dbReference>
<dbReference type="PANTHER" id="PTHR23011">
    <property type="entry name" value="CYCLIC NUCLEOTIDE-BINDING DOMAIN CONTAINING PROTEIN"/>
    <property type="match status" value="1"/>
</dbReference>
<feature type="domain" description="PH" evidence="2">
    <location>
        <begin position="1948"/>
        <end position="2075"/>
    </location>
</feature>
<organism evidence="4 5">
    <name type="scientific">Pythium insidiosum</name>
    <name type="common">Pythiosis disease agent</name>
    <dbReference type="NCBI Taxonomy" id="114742"/>
    <lineage>
        <taxon>Eukaryota</taxon>
        <taxon>Sar</taxon>
        <taxon>Stramenopiles</taxon>
        <taxon>Oomycota</taxon>
        <taxon>Peronosporomycetes</taxon>
        <taxon>Pythiales</taxon>
        <taxon>Pythiaceae</taxon>
        <taxon>Pythium</taxon>
    </lineage>
</organism>
<feature type="region of interest" description="Disordered" evidence="1">
    <location>
        <begin position="1843"/>
        <end position="1900"/>
    </location>
</feature>
<evidence type="ECO:0000259" key="2">
    <source>
        <dbReference type="PROSITE" id="PS50003"/>
    </source>
</evidence>
<feature type="region of interest" description="Disordered" evidence="1">
    <location>
        <begin position="937"/>
        <end position="968"/>
    </location>
</feature>
<evidence type="ECO:0000313" key="4">
    <source>
        <dbReference type="EMBL" id="KAJ0406903.1"/>
    </source>
</evidence>
<name>A0AAD5Q985_PYTIN</name>
<feature type="region of interest" description="Disordered" evidence="1">
    <location>
        <begin position="1189"/>
        <end position="1209"/>
    </location>
</feature>
<sequence length="2145" mass="235950">MRVFPRLRNDLELMIIHQHLQTVDALVSVSWQALHYLATECRLATLNDGDVFCYQIEGSLCGYVNRVFSQRADRSESFSAWNARQNKRRGDLLDRAATRFGLSWDRGTVLCQKETALMDVSHLALFAQLPPSDQQLLISSAKRVLLRKDDQVFASSSPTTTRDDQTQRSSSLITSLAIVVCGRLDIYWAGEPPAPPPSDARKQTTANAADDGTKTLLKSVLMSIRRGQSIGEQTFGLGLDTHSHTITPPPVAHGSSAPSPRVQPPQQFANELPLRIVAGDDQTELLLISRQLYEDRRHEFHHTQCFLAAMRSLTLRTDGPAPQRRSLVGDPMAASVASPFEYWAPGFFSKKPPHLRAIHDVCELVWRVRTDRTLAKAFFQFPPQVLERLCHAMELTNTLQGVTTESFVVVKGSLRCSSARSDASLAPTVYQPGDIVFASKSAVIELDHPDSLLLVLPQLVVERWWLPVGKELITTGGSIVRSFHQLSAPSRLSNTGEIKRKSLMARQSDASVAPPDIAAAPIAAPVAIASPIDALATLLQRMGMLTSLPRFLLRAALGGDAMLLHRRAGDVLFQENEYSTALVLVLSGFVAFYSLEHLNATLEMFRRHPLCHFSSLHHVLTKALETEDASAVSSSSAAPHTSTLRPPGNGGVASPAKARTALSGVHLQTLHAGNVFRVGVLDQATVSPATVIAHTDVELLVLNTTACSALLRQHSPIVDLSRYEAPLSRRSSGSNAAIVDDTIPETASTTEMHRPIVLSHAQGKAARRAFPSSSPTPSLLKFLDTQPVPWLSVSDAKRQLILREMRVVTVAPGELVVHHGDVVSHAIVVLTGSLAVYVRPNAESAAHVLDASQRSVRSLMLERHVTSNYATTSSQLSTLRDARQRQQKRAFLQHKMNRMLQRHAEDVDEPDAPASPTHEKAARGLFVQSVLVALNESKRRQETEHQSNSASVALAKPVTASKAPRSRRSVFRAVVSKAQFQHRIDETRRNGTETNSALPAESPRTGTTAPPSSPEKTRSGHSAPVAAAVDSSDERLLLCHLVLGDVYAEEALDLASALRSRHDVVVESPHAASLLCLDRHKLHAILARTDDDAEQELRGRSNAAKNKWRLAEQRLVRKRSETDGSRTGSSSMPKLVELFRNVLNQRFYLTMRAIADIPLLRELPDHAKRELCMATRFEALERFSNAYKDSETRRVAPPSNASREAVGDRRGDRRPRYFYVVSGRIGVFPRSNGLLSATQLALAASGTATAPVSGSTSSRTSVAVASSSSNAASVLAAHMEQCLVEVGPNQGFGEFEILVPEASRHALLAIALEPTKLLSFPADCFLTWWPTVREMQQNIAYVRHDVPYFSRLELDKISYLYLSLRFQSVARGAKIWEQSDPLGVKEVHLLKEGECSVKTRITVQAPACLDGEDDVDDAVSIDGALPVAAQHELRVLATIADVRPGHIFWLDSATAPFTLVAVSACVTMATIAVDKLRAILSKTPFLELEAMSRRLAARYREQLEVTRETLVRVMNDKRDAELGRTSRPTLLPSLHYVLQAESKKTQLQRLAHGPAGRSGRELRARRMLHRRGHQNAQDGEADAGEGVVNAAAQSPVPRESNVIPYGRILASRPIDIKTLTAHREEVFPREDESLAQSTSLLHWEPSPWNTSYALQHRDEHYELPRGDPLGGLEGSASTALRGSFDGTRGRSLHAARVTSQPSILTPLAEEGVATPSEPSTETKSLQLGPFVPKKPNETKESGGPSRRSYRLRVEVTVPEPVPAPNSSQDTEEATATPLGRRSVMFNDESPVWHEMPAEIEDLDDDVDAIIDVRRYLMAEMQAALAPLRSIRLEPSQCKLNSLGKYLPTPLTPATPRHAPQKHNSPRRSGLSTPPAVTATTPSRQDMHQMKRLSGASSSVRESRRLAVVLPTFSRWRKQQPAKTKRSHPSPRGLDPLDQPPDNPNCVKVVRRQGFLEIAEIPQDVLRSALNGDPIAHELATQRRRRYFSVVDDQLLEFSESVNVHALRQVQPAARHSLAGATLRDAPVPSSVGDSDALLRHSFVLSLSLPPTDFLLTAESLMDRKQWMQALRDSVELGAPPTLLRSAQTIPNGLPGSPQYRHRHTIAKIIADQHRERRRLTLLNLLASNQQASGTDQVLDVEYRIN</sequence>
<comment type="caution">
    <text evidence="4">The sequence shown here is derived from an EMBL/GenBank/DDBJ whole genome shotgun (WGS) entry which is preliminary data.</text>
</comment>
<feature type="domain" description="Cyclic nucleotide-binding" evidence="3">
    <location>
        <begin position="792"/>
        <end position="839"/>
    </location>
</feature>
<dbReference type="SUPFAM" id="SSF50729">
    <property type="entry name" value="PH domain-like"/>
    <property type="match status" value="1"/>
</dbReference>
<evidence type="ECO:0000259" key="3">
    <source>
        <dbReference type="PROSITE" id="PS50042"/>
    </source>
</evidence>
<feature type="region of interest" description="Disordered" evidence="1">
    <location>
        <begin position="1916"/>
        <end position="1944"/>
    </location>
</feature>
<feature type="compositionally biased region" description="Polar residues" evidence="1">
    <location>
        <begin position="1716"/>
        <end position="1725"/>
    </location>
</feature>
<dbReference type="PANTHER" id="PTHR23011:SF28">
    <property type="entry name" value="CYCLIC NUCLEOTIDE-BINDING DOMAIN CONTAINING PROTEIN"/>
    <property type="match status" value="1"/>
</dbReference>
<evidence type="ECO:0000256" key="1">
    <source>
        <dbReference type="SAM" id="MobiDB-lite"/>
    </source>
</evidence>
<reference evidence="4" key="1">
    <citation type="submission" date="2021-12" db="EMBL/GenBank/DDBJ databases">
        <title>Prjna785345.</title>
        <authorList>
            <person name="Rujirawat T."/>
            <person name="Krajaejun T."/>
        </authorList>
    </citation>
    <scope>NUCLEOTIDE SEQUENCE</scope>
    <source>
        <strain evidence="4">Pi057C3</strain>
    </source>
</reference>
<feature type="compositionally biased region" description="Basic and acidic residues" evidence="1">
    <location>
        <begin position="982"/>
        <end position="991"/>
    </location>
</feature>
<feature type="region of interest" description="Disordered" evidence="1">
    <location>
        <begin position="1663"/>
        <end position="1749"/>
    </location>
</feature>
<proteinExistence type="predicted"/>
<feature type="region of interest" description="Disordered" evidence="1">
    <location>
        <begin position="190"/>
        <end position="211"/>
    </location>
</feature>
<dbReference type="Pfam" id="PF00169">
    <property type="entry name" value="PH"/>
    <property type="match status" value="1"/>
</dbReference>
<gene>
    <name evidence="4" type="ORF">P43SY_001754</name>
</gene>
<dbReference type="InterPro" id="IPR000595">
    <property type="entry name" value="cNMP-bd_dom"/>
</dbReference>
<accession>A0AAD5Q985</accession>
<dbReference type="InterPro" id="IPR001849">
    <property type="entry name" value="PH_domain"/>
</dbReference>
<dbReference type="Gene3D" id="2.60.120.10">
    <property type="entry name" value="Jelly Rolls"/>
    <property type="match status" value="4"/>
</dbReference>